<dbReference type="SUPFAM" id="SSF53756">
    <property type="entry name" value="UDP-Glycosyltransferase/glycogen phosphorylase"/>
    <property type="match status" value="1"/>
</dbReference>
<proteinExistence type="predicted"/>
<dbReference type="AlphaFoldDB" id="A0A5B8U0V0"/>
<dbReference type="OrthoDB" id="506201at2"/>
<gene>
    <name evidence="4" type="ORF">FSW04_03080</name>
</gene>
<keyword evidence="5" id="KW-1185">Reference proteome</keyword>
<dbReference type="EMBL" id="CP042430">
    <property type="protein sequence ID" value="QEC46664.1"/>
    <property type="molecule type" value="Genomic_DNA"/>
</dbReference>
<organism evidence="4 5">
    <name type="scientific">Baekduia soli</name>
    <dbReference type="NCBI Taxonomy" id="496014"/>
    <lineage>
        <taxon>Bacteria</taxon>
        <taxon>Bacillati</taxon>
        <taxon>Actinomycetota</taxon>
        <taxon>Thermoleophilia</taxon>
        <taxon>Solirubrobacterales</taxon>
        <taxon>Baekduiaceae</taxon>
        <taxon>Baekduia</taxon>
    </lineage>
</organism>
<sequence>MSHVVVGHVVNTYVTVSETFIPDAIAAVDAHGTESWVICGRSENEDRFPLPPPERRIVAPVPSTARRIVDRLRGADPRRRFAGSVLADARTAGPDLLHAHFGWSALYAAPLAQLMDIPLVTTFHGSDVTVLPLQPEHRGVYTGLFGTMTAAIVVSRYVQGALEDLGWAGPTHIVPAGVDVRRFTFREPPAACDAPRVAFVGRLVERKGADVLLRAAAGLRADGTPVEVHLVGDGPERSALEALAREHRLEEIRFHGALGPDGVRDVLRGAHLMVMPSRALPSGSGEGSPVVLKEALATGVPVIATDTGGTREVMPPEYRDELVAGDDVAGLAHQMRAVLHDPASWARRAHVGRAWVEQEFDWGVLGARTVELYATLAGDAERR</sequence>
<dbReference type="Proteomes" id="UP000321805">
    <property type="component" value="Chromosome"/>
</dbReference>
<dbReference type="KEGG" id="bsol:FSW04_03080"/>
<keyword evidence="1" id="KW-0328">Glycosyltransferase</keyword>
<dbReference type="InterPro" id="IPR028098">
    <property type="entry name" value="Glyco_trans_4-like_N"/>
</dbReference>
<evidence type="ECO:0000313" key="4">
    <source>
        <dbReference type="EMBL" id="QEC46664.1"/>
    </source>
</evidence>
<keyword evidence="2 4" id="KW-0808">Transferase</keyword>
<name>A0A5B8U0V0_9ACTN</name>
<dbReference type="GO" id="GO:0016757">
    <property type="term" value="F:glycosyltransferase activity"/>
    <property type="evidence" value="ECO:0007669"/>
    <property type="project" value="UniProtKB-KW"/>
</dbReference>
<evidence type="ECO:0000256" key="2">
    <source>
        <dbReference type="ARBA" id="ARBA00022679"/>
    </source>
</evidence>
<protein>
    <submittedName>
        <fullName evidence="4">Glycosyltransferase family 4 protein</fullName>
    </submittedName>
</protein>
<dbReference type="PANTHER" id="PTHR45947:SF15">
    <property type="entry name" value="TEICHURONIC ACID BIOSYNTHESIS GLYCOSYLTRANSFERASE TUAC-RELATED"/>
    <property type="match status" value="1"/>
</dbReference>
<dbReference type="GO" id="GO:1901137">
    <property type="term" value="P:carbohydrate derivative biosynthetic process"/>
    <property type="evidence" value="ECO:0007669"/>
    <property type="project" value="UniProtKB-ARBA"/>
</dbReference>
<feature type="domain" description="Glycosyltransferase subfamily 4-like N-terminal" evidence="3">
    <location>
        <begin position="24"/>
        <end position="182"/>
    </location>
</feature>
<dbReference type="Pfam" id="PF13692">
    <property type="entry name" value="Glyco_trans_1_4"/>
    <property type="match status" value="1"/>
</dbReference>
<evidence type="ECO:0000256" key="1">
    <source>
        <dbReference type="ARBA" id="ARBA00022676"/>
    </source>
</evidence>
<evidence type="ECO:0000259" key="3">
    <source>
        <dbReference type="Pfam" id="PF13439"/>
    </source>
</evidence>
<accession>A0A5B8U0V0</accession>
<dbReference type="PANTHER" id="PTHR45947">
    <property type="entry name" value="SULFOQUINOVOSYL TRANSFERASE SQD2"/>
    <property type="match status" value="1"/>
</dbReference>
<dbReference type="CDD" id="cd03801">
    <property type="entry name" value="GT4_PimA-like"/>
    <property type="match status" value="1"/>
</dbReference>
<dbReference type="RefSeq" id="WP_146916137.1">
    <property type="nucleotide sequence ID" value="NZ_CP042430.1"/>
</dbReference>
<dbReference type="Pfam" id="PF13439">
    <property type="entry name" value="Glyco_transf_4"/>
    <property type="match status" value="1"/>
</dbReference>
<dbReference type="InterPro" id="IPR050194">
    <property type="entry name" value="Glycosyltransferase_grp1"/>
</dbReference>
<reference evidence="4 5" key="1">
    <citation type="journal article" date="2018" name="J. Microbiol.">
        <title>Baekduia soli gen. nov., sp. nov., a novel bacterium isolated from the soil of Baekdu Mountain and proposal of a novel family name, Baekduiaceae fam. nov.</title>
        <authorList>
            <person name="An D.S."/>
            <person name="Siddiqi M.Z."/>
            <person name="Kim K.H."/>
            <person name="Yu H.S."/>
            <person name="Im W.T."/>
        </authorList>
    </citation>
    <scope>NUCLEOTIDE SEQUENCE [LARGE SCALE GENOMIC DNA]</scope>
    <source>
        <strain evidence="4 5">BR7-21</strain>
    </source>
</reference>
<dbReference type="Gene3D" id="3.40.50.2000">
    <property type="entry name" value="Glycogen Phosphorylase B"/>
    <property type="match status" value="2"/>
</dbReference>
<evidence type="ECO:0000313" key="5">
    <source>
        <dbReference type="Proteomes" id="UP000321805"/>
    </source>
</evidence>